<dbReference type="KEGG" id="stac:ABII15_20310"/>
<organism evidence="1">
    <name type="scientific">Streptomyces tabacisoli</name>
    <dbReference type="NCBI Taxonomy" id="3156398"/>
    <lineage>
        <taxon>Bacteria</taxon>
        <taxon>Bacillati</taxon>
        <taxon>Actinomycetota</taxon>
        <taxon>Actinomycetes</taxon>
        <taxon>Kitasatosporales</taxon>
        <taxon>Streptomycetaceae</taxon>
        <taxon>Streptomyces</taxon>
    </lineage>
</organism>
<dbReference type="Pfam" id="PF19374">
    <property type="entry name" value="DUF5949"/>
    <property type="match status" value="1"/>
</dbReference>
<accession>A0AAU8IVU1</accession>
<name>A0AAU8IVU1_9ACTN</name>
<sequence length="167" mass="17618">MTSTSSIDTTFRAADLGTLAVIAWSGEHVGEEDDMPFLLAYSMGDSPAGPEGAETAVRALLLNNGLTLGTTVHDGSRHPSFPVSLLVEAGQAVVTMPMLNAQCQVPPEWLEAADARGSAYFVFTTRPWPTAPPGQPVAEGELEKFAGAEETLTAAAHCILPIRRIRG</sequence>
<dbReference type="AlphaFoldDB" id="A0AAU8IVU1"/>
<dbReference type="EMBL" id="CP159534">
    <property type="protein sequence ID" value="XCJ72165.1"/>
    <property type="molecule type" value="Genomic_DNA"/>
</dbReference>
<dbReference type="RefSeq" id="WP_353943745.1">
    <property type="nucleotide sequence ID" value="NZ_CP159534.1"/>
</dbReference>
<protein>
    <submittedName>
        <fullName evidence="1">DUF5949 family protein</fullName>
    </submittedName>
</protein>
<proteinExistence type="predicted"/>
<dbReference type="InterPro" id="IPR045993">
    <property type="entry name" value="DUF5949"/>
</dbReference>
<evidence type="ECO:0000313" key="1">
    <source>
        <dbReference type="EMBL" id="XCJ72165.1"/>
    </source>
</evidence>
<gene>
    <name evidence="1" type="ORF">ABII15_20310</name>
</gene>
<reference evidence="1" key="1">
    <citation type="submission" date="2024-06" db="EMBL/GenBank/DDBJ databases">
        <title>Streptomyces sp. strain HUAS MG91 genome sequences.</title>
        <authorList>
            <person name="Mo P."/>
        </authorList>
    </citation>
    <scope>NUCLEOTIDE SEQUENCE</scope>
    <source>
        <strain evidence="1">HUAS MG91</strain>
    </source>
</reference>